<dbReference type="EMBL" id="CP033896">
    <property type="protein sequence ID" value="AZA13729.1"/>
    <property type="molecule type" value="Genomic_DNA"/>
</dbReference>
<dbReference type="AlphaFoldDB" id="A0A3G6J778"/>
<name>A0A3G6J778_9CORY</name>
<evidence type="ECO:0008006" key="4">
    <source>
        <dbReference type="Google" id="ProtNLM"/>
    </source>
</evidence>
<keyword evidence="3" id="KW-1185">Reference proteome</keyword>
<feature type="transmembrane region" description="Helical" evidence="1">
    <location>
        <begin position="24"/>
        <end position="42"/>
    </location>
</feature>
<feature type="transmembrane region" description="Helical" evidence="1">
    <location>
        <begin position="47"/>
        <end position="65"/>
    </location>
</feature>
<keyword evidence="1" id="KW-1133">Transmembrane helix</keyword>
<keyword evidence="1" id="KW-0472">Membrane</keyword>
<evidence type="ECO:0000313" key="2">
    <source>
        <dbReference type="EMBL" id="AZA13729.1"/>
    </source>
</evidence>
<dbReference type="Pfam" id="PF11292">
    <property type="entry name" value="DUF3093"/>
    <property type="match status" value="1"/>
</dbReference>
<dbReference type="RefSeq" id="WP_123928206.1">
    <property type="nucleotide sequence ID" value="NZ_CP033896.1"/>
</dbReference>
<evidence type="ECO:0000256" key="1">
    <source>
        <dbReference type="SAM" id="Phobius"/>
    </source>
</evidence>
<gene>
    <name evidence="2" type="ORF">CCHOA_06685</name>
</gene>
<dbReference type="InterPro" id="IPR021443">
    <property type="entry name" value="DUF3093"/>
</dbReference>
<proteinExistence type="predicted"/>
<organism evidence="2 3">
    <name type="scientific">Corynebacterium choanae</name>
    <dbReference type="NCBI Taxonomy" id="1862358"/>
    <lineage>
        <taxon>Bacteria</taxon>
        <taxon>Bacillati</taxon>
        <taxon>Actinomycetota</taxon>
        <taxon>Actinomycetes</taxon>
        <taxon>Mycobacteriales</taxon>
        <taxon>Corynebacteriaceae</taxon>
        <taxon>Corynebacterium</taxon>
    </lineage>
</organism>
<dbReference type="KEGG" id="ccho:CCHOA_06685"/>
<reference evidence="2 3" key="1">
    <citation type="submission" date="2018-11" db="EMBL/GenBank/DDBJ databases">
        <authorList>
            <person name="Kleinhagauer T."/>
            <person name="Glaeser S.P."/>
            <person name="Spergser J."/>
            <person name="Ruckert C."/>
            <person name="Kaempfer P."/>
            <person name="Busse H.-J."/>
        </authorList>
    </citation>
    <scope>NUCLEOTIDE SEQUENCE [LARGE SCALE GENOMIC DNA]</scope>
    <source>
        <strain evidence="2 3">200CH</strain>
    </source>
</reference>
<keyword evidence="1" id="KW-0812">Transmembrane</keyword>
<evidence type="ECO:0000313" key="3">
    <source>
        <dbReference type="Proteomes" id="UP000269019"/>
    </source>
</evidence>
<dbReference type="OrthoDB" id="3217020at2"/>
<dbReference type="Proteomes" id="UP000269019">
    <property type="component" value="Chromosome"/>
</dbReference>
<sequence length="165" mass="17798">MSDLATSPTHGTVVYREKLSVPKYWWLLAAGAVGLLTGQLAYNRSIMFLVIPLILFTLTAIWILLKLSSTVITVEEDSDGVRWLHAGGAALPADAVQRTLAVPKSAKQNAMGRQLDPAAFVVSHGWIGQMAMFVLVDDPTDPVPYWLISTNNPNELIAALTGSPA</sequence>
<accession>A0A3G6J778</accession>
<protein>
    <recommendedName>
        <fullName evidence="4">DUF3093 domain-containing protein</fullName>
    </recommendedName>
</protein>